<accession>A0ABT5T5X2</accession>
<dbReference type="RefSeq" id="WP_274351128.1">
    <property type="nucleotide sequence ID" value="NZ_JAQZSM010000003.1"/>
</dbReference>
<dbReference type="InterPro" id="IPR029068">
    <property type="entry name" value="Glyas_Bleomycin-R_OHBP_Dase"/>
</dbReference>
<dbReference type="Proteomes" id="UP001431784">
    <property type="component" value="Unassembled WGS sequence"/>
</dbReference>
<dbReference type="InterPro" id="IPR004360">
    <property type="entry name" value="Glyas_Fos-R_dOase_dom"/>
</dbReference>
<evidence type="ECO:0000313" key="2">
    <source>
        <dbReference type="EMBL" id="MDD7970508.1"/>
    </source>
</evidence>
<organism evidence="2 3">
    <name type="scientific">Roseinatronobacter alkalisoli</name>
    <dbReference type="NCBI Taxonomy" id="3028235"/>
    <lineage>
        <taxon>Bacteria</taxon>
        <taxon>Pseudomonadati</taxon>
        <taxon>Pseudomonadota</taxon>
        <taxon>Alphaproteobacteria</taxon>
        <taxon>Rhodobacterales</taxon>
        <taxon>Paracoccaceae</taxon>
        <taxon>Roseinatronobacter</taxon>
    </lineage>
</organism>
<dbReference type="SUPFAM" id="SSF54593">
    <property type="entry name" value="Glyoxalase/Bleomycin resistance protein/Dihydroxybiphenyl dioxygenase"/>
    <property type="match status" value="1"/>
</dbReference>
<evidence type="ECO:0000313" key="3">
    <source>
        <dbReference type="Proteomes" id="UP001431784"/>
    </source>
</evidence>
<dbReference type="InterPro" id="IPR050383">
    <property type="entry name" value="GlyoxalaseI/FosfomycinResist"/>
</dbReference>
<dbReference type="PANTHER" id="PTHR21366:SF14">
    <property type="entry name" value="GLYOXALASE DOMAIN-CONTAINING PROTEIN 5"/>
    <property type="match status" value="1"/>
</dbReference>
<dbReference type="Pfam" id="PF00903">
    <property type="entry name" value="Glyoxalase"/>
    <property type="match status" value="1"/>
</dbReference>
<keyword evidence="3" id="KW-1185">Reference proteome</keyword>
<evidence type="ECO:0000259" key="1">
    <source>
        <dbReference type="PROSITE" id="PS51819"/>
    </source>
</evidence>
<dbReference type="PANTHER" id="PTHR21366">
    <property type="entry name" value="GLYOXALASE FAMILY PROTEIN"/>
    <property type="match status" value="1"/>
</dbReference>
<dbReference type="InterPro" id="IPR037523">
    <property type="entry name" value="VOC_core"/>
</dbReference>
<dbReference type="PROSITE" id="PS51819">
    <property type="entry name" value="VOC"/>
    <property type="match status" value="1"/>
</dbReference>
<proteinExistence type="predicted"/>
<sequence>MTGSDTVPARVTGINHVTLVVADLPRSVWFYRDILGWNLRAQWARGAYLDAGGLWFCLELGQPDNRADDTHLAFSCAPEQFAALSQRIAAHAPKWKENRSEGESLYFLDPDGHKLELHAGDMASRLAYYRVNPPDGFREF</sequence>
<feature type="domain" description="VOC" evidence="1">
    <location>
        <begin position="13"/>
        <end position="120"/>
    </location>
</feature>
<reference evidence="2" key="1">
    <citation type="submission" date="2023-02" db="EMBL/GenBank/DDBJ databases">
        <title>Description of Roseinatronobacter alkalisoli sp. nov., an alkaliphilic bacerium isolated from soda soil.</title>
        <authorList>
            <person name="Wei W."/>
        </authorList>
    </citation>
    <scope>NUCLEOTIDE SEQUENCE</scope>
    <source>
        <strain evidence="2">HJB301</strain>
    </source>
</reference>
<name>A0ABT5T5X2_9RHOB</name>
<dbReference type="EMBL" id="JAQZSM010000003">
    <property type="protein sequence ID" value="MDD7970508.1"/>
    <property type="molecule type" value="Genomic_DNA"/>
</dbReference>
<dbReference type="Gene3D" id="3.10.180.10">
    <property type="entry name" value="2,3-Dihydroxybiphenyl 1,2-Dioxygenase, domain 1"/>
    <property type="match status" value="1"/>
</dbReference>
<gene>
    <name evidence="2" type="ORF">PUT78_05285</name>
</gene>
<protein>
    <submittedName>
        <fullName evidence="2">VOC family protein</fullName>
    </submittedName>
</protein>
<comment type="caution">
    <text evidence="2">The sequence shown here is derived from an EMBL/GenBank/DDBJ whole genome shotgun (WGS) entry which is preliminary data.</text>
</comment>